<dbReference type="GO" id="GO:0003677">
    <property type="term" value="F:DNA binding"/>
    <property type="evidence" value="ECO:0007669"/>
    <property type="project" value="InterPro"/>
</dbReference>
<dbReference type="OrthoDB" id="33250at2157"/>
<dbReference type="Pfam" id="PF01261">
    <property type="entry name" value="AP_endonuc_2"/>
    <property type="match status" value="1"/>
</dbReference>
<dbReference type="eggNOG" id="arCOG01894">
    <property type="taxonomic scope" value="Archaea"/>
</dbReference>
<dbReference type="InParanoid" id="D7DUX6"/>
<dbReference type="GO" id="GO:0003906">
    <property type="term" value="F:DNA-(apurinic or apyrimidinic site) endonuclease activity"/>
    <property type="evidence" value="ECO:0007669"/>
    <property type="project" value="TreeGrafter"/>
</dbReference>
<dbReference type="KEGG" id="mvo:Mvol_1279"/>
<dbReference type="GO" id="GO:0008081">
    <property type="term" value="F:phosphoric diester hydrolase activity"/>
    <property type="evidence" value="ECO:0007669"/>
    <property type="project" value="TreeGrafter"/>
</dbReference>
<dbReference type="FunFam" id="3.20.20.150:FF:000017">
    <property type="entry name" value="Endonuclease IV related protein"/>
    <property type="match status" value="1"/>
</dbReference>
<keyword evidence="3" id="KW-1185">Reference proteome</keyword>
<dbReference type="SMART" id="SM00518">
    <property type="entry name" value="AP2Ec"/>
    <property type="match status" value="1"/>
</dbReference>
<dbReference type="HOGENOM" id="CLU_068832_0_0_2"/>
<evidence type="ECO:0000313" key="2">
    <source>
        <dbReference type="EMBL" id="ADI36936.1"/>
    </source>
</evidence>
<sequence length="284" mass="32406">MIKFGTAGIPIGATTTETSFEYLKKLELDAMELEFVRSVHLKAEKAKYLSKLTGGISLSAHAPYYVNLNAKEDEKINSSIARILKSCEIMDIFAKNRIIKTASSKISVVYHAGFYLKQKPEEVYEKIKNNTQRIINLMDKMNYDVILRPETTGKLTQFGTVEELTKLSNELGNEYILPCIDFSHVYARSLGKINNYEEFCKILEYLDNQIGKKCIKNMHMHVSGIEFGKSGEKKHYPLENSCSEFNYKDLLKALKDFKVSGTIICESPCLEKDALILKKYYKSL</sequence>
<proteinExistence type="predicted"/>
<dbReference type="InterPro" id="IPR036237">
    <property type="entry name" value="Xyl_isomerase-like_sf"/>
</dbReference>
<dbReference type="PANTHER" id="PTHR21445">
    <property type="entry name" value="ENDONUCLEASE IV ENDODEOXYRIBONUCLEASE IV"/>
    <property type="match status" value="1"/>
</dbReference>
<dbReference type="PANTHER" id="PTHR21445:SF0">
    <property type="entry name" value="APURINIC-APYRIMIDINIC ENDONUCLEASE"/>
    <property type="match status" value="1"/>
</dbReference>
<keyword evidence="2" id="KW-0413">Isomerase</keyword>
<dbReference type="GO" id="GO:0016853">
    <property type="term" value="F:isomerase activity"/>
    <property type="evidence" value="ECO:0007669"/>
    <property type="project" value="UniProtKB-KW"/>
</dbReference>
<evidence type="ECO:0000259" key="1">
    <source>
        <dbReference type="Pfam" id="PF01261"/>
    </source>
</evidence>
<dbReference type="Gene3D" id="3.20.20.150">
    <property type="entry name" value="Divalent-metal-dependent TIM barrel enzymes"/>
    <property type="match status" value="1"/>
</dbReference>
<organism evidence="2 3">
    <name type="scientific">Methanococcus voltae (strain ATCC BAA-1334 / A3)</name>
    <dbReference type="NCBI Taxonomy" id="456320"/>
    <lineage>
        <taxon>Archaea</taxon>
        <taxon>Methanobacteriati</taxon>
        <taxon>Methanobacteriota</taxon>
        <taxon>Methanomada group</taxon>
        <taxon>Methanococci</taxon>
        <taxon>Methanococcales</taxon>
        <taxon>Methanococcaceae</taxon>
        <taxon>Methanococcus</taxon>
    </lineage>
</organism>
<protein>
    <submittedName>
        <fullName evidence="2">Xylose isomerase domain protein TIM barrel</fullName>
    </submittedName>
</protein>
<dbReference type="InterPro" id="IPR013022">
    <property type="entry name" value="Xyl_isomerase-like_TIM-brl"/>
</dbReference>
<name>D7DUX6_METV3</name>
<feature type="domain" description="Xylose isomerase-like TIM barrel" evidence="1">
    <location>
        <begin position="20"/>
        <end position="269"/>
    </location>
</feature>
<dbReference type="Proteomes" id="UP000007722">
    <property type="component" value="Chromosome"/>
</dbReference>
<dbReference type="STRING" id="456320.Mvol_1279"/>
<dbReference type="AlphaFoldDB" id="D7DUX6"/>
<dbReference type="GO" id="GO:0006284">
    <property type="term" value="P:base-excision repair"/>
    <property type="evidence" value="ECO:0007669"/>
    <property type="project" value="TreeGrafter"/>
</dbReference>
<accession>D7DUX6</accession>
<evidence type="ECO:0000313" key="3">
    <source>
        <dbReference type="Proteomes" id="UP000007722"/>
    </source>
</evidence>
<dbReference type="InterPro" id="IPR001719">
    <property type="entry name" value="AP_endonuc_2"/>
</dbReference>
<dbReference type="EMBL" id="CP002057">
    <property type="protein sequence ID" value="ADI36936.1"/>
    <property type="molecule type" value="Genomic_DNA"/>
</dbReference>
<dbReference type="SUPFAM" id="SSF51658">
    <property type="entry name" value="Xylose isomerase-like"/>
    <property type="match status" value="1"/>
</dbReference>
<gene>
    <name evidence="2" type="ordered locus">Mvol_1279</name>
</gene>
<dbReference type="FunCoup" id="D7DUX6">
    <property type="interactions" value="6"/>
</dbReference>
<reference evidence="2 3" key="1">
    <citation type="submission" date="2010-05" db="EMBL/GenBank/DDBJ databases">
        <title>Complete sequence of Methanococcus voltae A3.</title>
        <authorList>
            <consortium name="US DOE Joint Genome Institute"/>
            <person name="Lucas S."/>
            <person name="Copeland A."/>
            <person name="Lapidus A."/>
            <person name="Cheng J.-F."/>
            <person name="Bruce D."/>
            <person name="Goodwin L."/>
            <person name="Pitluck S."/>
            <person name="Lowry S."/>
            <person name="Clum A."/>
            <person name="Land M."/>
            <person name="Hauser L."/>
            <person name="Kyrpides N."/>
            <person name="Mikhailova N."/>
            <person name="Whitman W.B."/>
            <person name="Woyke T."/>
        </authorList>
    </citation>
    <scope>NUCLEOTIDE SEQUENCE [LARGE SCALE GENOMIC DNA]</scope>
    <source>
        <strain evidence="3">ATCC BAA-1334 / A3</strain>
    </source>
</reference>
<dbReference type="GO" id="GO:0008270">
    <property type="term" value="F:zinc ion binding"/>
    <property type="evidence" value="ECO:0007669"/>
    <property type="project" value="InterPro"/>
</dbReference>